<dbReference type="EMBL" id="ML976996">
    <property type="protein sequence ID" value="KAF1955018.1"/>
    <property type="molecule type" value="Genomic_DNA"/>
</dbReference>
<dbReference type="OrthoDB" id="3935139at2759"/>
<organism evidence="1 2">
    <name type="scientific">Byssothecium circinans</name>
    <dbReference type="NCBI Taxonomy" id="147558"/>
    <lineage>
        <taxon>Eukaryota</taxon>
        <taxon>Fungi</taxon>
        <taxon>Dikarya</taxon>
        <taxon>Ascomycota</taxon>
        <taxon>Pezizomycotina</taxon>
        <taxon>Dothideomycetes</taxon>
        <taxon>Pleosporomycetidae</taxon>
        <taxon>Pleosporales</taxon>
        <taxon>Massarineae</taxon>
        <taxon>Massarinaceae</taxon>
        <taxon>Byssothecium</taxon>
    </lineage>
</organism>
<gene>
    <name evidence="1" type="ORF">CC80DRAFT_416074</name>
</gene>
<name>A0A6A5TRI9_9PLEO</name>
<feature type="non-terminal residue" evidence="1">
    <location>
        <position position="1"/>
    </location>
</feature>
<dbReference type="AlphaFoldDB" id="A0A6A5TRI9"/>
<evidence type="ECO:0000313" key="2">
    <source>
        <dbReference type="Proteomes" id="UP000800035"/>
    </source>
</evidence>
<reference evidence="1" key="1">
    <citation type="journal article" date="2020" name="Stud. Mycol.">
        <title>101 Dothideomycetes genomes: a test case for predicting lifestyles and emergence of pathogens.</title>
        <authorList>
            <person name="Haridas S."/>
            <person name="Albert R."/>
            <person name="Binder M."/>
            <person name="Bloem J."/>
            <person name="Labutti K."/>
            <person name="Salamov A."/>
            <person name="Andreopoulos B."/>
            <person name="Baker S."/>
            <person name="Barry K."/>
            <person name="Bills G."/>
            <person name="Bluhm B."/>
            <person name="Cannon C."/>
            <person name="Castanera R."/>
            <person name="Culley D."/>
            <person name="Daum C."/>
            <person name="Ezra D."/>
            <person name="Gonzalez J."/>
            <person name="Henrissat B."/>
            <person name="Kuo A."/>
            <person name="Liang C."/>
            <person name="Lipzen A."/>
            <person name="Lutzoni F."/>
            <person name="Magnuson J."/>
            <person name="Mondo S."/>
            <person name="Nolan M."/>
            <person name="Ohm R."/>
            <person name="Pangilinan J."/>
            <person name="Park H.-J."/>
            <person name="Ramirez L."/>
            <person name="Alfaro M."/>
            <person name="Sun H."/>
            <person name="Tritt A."/>
            <person name="Yoshinaga Y."/>
            <person name="Zwiers L.-H."/>
            <person name="Turgeon B."/>
            <person name="Goodwin S."/>
            <person name="Spatafora J."/>
            <person name="Crous P."/>
            <person name="Grigoriev I."/>
        </authorList>
    </citation>
    <scope>NUCLEOTIDE SEQUENCE</scope>
    <source>
        <strain evidence="1">CBS 675.92</strain>
    </source>
</reference>
<dbReference type="Proteomes" id="UP000800035">
    <property type="component" value="Unassembled WGS sequence"/>
</dbReference>
<keyword evidence="2" id="KW-1185">Reference proteome</keyword>
<evidence type="ECO:0008006" key="3">
    <source>
        <dbReference type="Google" id="ProtNLM"/>
    </source>
</evidence>
<accession>A0A6A5TRI9</accession>
<sequence>WRSFDKYYNMTDQVPAYATAILLHPSLRKGYLEEAWVDLPARGKINHVDNALENARSLWKPHKPKESSLNSRDLSLMSPYEQYRYKALNRASHSDEFEQFIKADPISIKCTALEWWLEPT</sequence>
<protein>
    <recommendedName>
        <fullName evidence="3">HAT C-terminal dimerisation domain-containing protein</fullName>
    </recommendedName>
</protein>
<evidence type="ECO:0000313" key="1">
    <source>
        <dbReference type="EMBL" id="KAF1955018.1"/>
    </source>
</evidence>
<proteinExistence type="predicted"/>